<evidence type="ECO:0000313" key="2">
    <source>
        <dbReference type="EMBL" id="MEH2558537.1"/>
    </source>
</evidence>
<dbReference type="InterPro" id="IPR011990">
    <property type="entry name" value="TPR-like_helical_dom_sf"/>
</dbReference>
<dbReference type="PROSITE" id="PS50125">
    <property type="entry name" value="GUANYLATE_CYCLASE_2"/>
    <property type="match status" value="1"/>
</dbReference>
<dbReference type="InterPro" id="IPR001054">
    <property type="entry name" value="A/G_cyclase"/>
</dbReference>
<gene>
    <name evidence="2" type="ORF">V1286_006066</name>
</gene>
<dbReference type="PANTHER" id="PTHR43081">
    <property type="entry name" value="ADENYLATE CYCLASE, TERMINAL-DIFFERENTIATION SPECIFIC-RELATED"/>
    <property type="match status" value="1"/>
</dbReference>
<accession>A0ABU8BJ12</accession>
<dbReference type="Gene3D" id="3.30.70.1230">
    <property type="entry name" value="Nucleotide cyclase"/>
    <property type="match status" value="1"/>
</dbReference>
<name>A0ABU8BJ12_9BRAD</name>
<dbReference type="EMBL" id="JAZHRV010000001">
    <property type="protein sequence ID" value="MEH2558537.1"/>
    <property type="molecule type" value="Genomic_DNA"/>
</dbReference>
<dbReference type="Proteomes" id="UP001364224">
    <property type="component" value="Unassembled WGS sequence"/>
</dbReference>
<feature type="domain" description="Guanylate cyclase" evidence="1">
    <location>
        <begin position="12"/>
        <end position="127"/>
    </location>
</feature>
<dbReference type="SUPFAM" id="SSF48452">
    <property type="entry name" value="TPR-like"/>
    <property type="match status" value="1"/>
</dbReference>
<dbReference type="SUPFAM" id="SSF55073">
    <property type="entry name" value="Nucleotide cyclase"/>
    <property type="match status" value="1"/>
</dbReference>
<evidence type="ECO:0000259" key="1">
    <source>
        <dbReference type="PROSITE" id="PS50125"/>
    </source>
</evidence>
<protein>
    <submittedName>
        <fullName evidence="2">TolB-like protein/class 3 adenylate cyclase</fullName>
    </submittedName>
</protein>
<dbReference type="InterPro" id="IPR029787">
    <property type="entry name" value="Nucleotide_cyclase"/>
</dbReference>
<dbReference type="RefSeq" id="WP_334485663.1">
    <property type="nucleotide sequence ID" value="NZ_JAZHRV010000001.1"/>
</dbReference>
<dbReference type="Gene3D" id="1.25.40.10">
    <property type="entry name" value="Tetratricopeptide repeat domain"/>
    <property type="match status" value="1"/>
</dbReference>
<evidence type="ECO:0000313" key="3">
    <source>
        <dbReference type="Proteomes" id="UP001364224"/>
    </source>
</evidence>
<keyword evidence="3" id="KW-1185">Reference proteome</keyword>
<dbReference type="InterPro" id="IPR050697">
    <property type="entry name" value="Adenylyl/Guanylyl_Cyclase_3/4"/>
</dbReference>
<dbReference type="CDD" id="cd07302">
    <property type="entry name" value="CHD"/>
    <property type="match status" value="1"/>
</dbReference>
<dbReference type="Gene3D" id="3.40.50.10070">
    <property type="entry name" value="TolB, N-terminal domain"/>
    <property type="match status" value="1"/>
</dbReference>
<comment type="caution">
    <text evidence="2">The sequence shown here is derived from an EMBL/GenBank/DDBJ whole genome shotgun (WGS) entry which is preliminary data.</text>
</comment>
<proteinExistence type="predicted"/>
<sequence>MSSEHVERRLAAILAADVAGSCRLIGIDEEGTLAQLKALRKTLFDPKIAEHHGRIVKNTGDGALVEFASVVDAVRCADEIQRSMAEQNTDVPQDMRIEFRIGIHVGDIIIADDDIFGDGVNIAVRLEGIAEPGGVSISDDAHRQIRGKIGIDYDDMGPQVLKNIAEPMRVWRVRIGPNFSPAMLTKPPIETALPLALPDKPSIAVLPFTNMSGDPEQDYFADGMVDDIITALSHFKALFVIARNSSFTYKGRAVDVKQVGRELGVRYVLEGSVRKAANRVRITGQLVDTATGAHLWADRFDGGLDDIFDLQDKVTASVVGAIAPKLEQAEIERAKRKPTESLDAYDYYLRGIASVHLWTKEANAEALRLFYRASELDPDFATAYGMAAWCYVWRKLNGWMMEPAQDIAETKRLAERAAALGRDDAVALSYGGCALAYVANDAEGGAALVDRALVLNPNLAAAWTASGWVRTSLGETDTVIEHMAHAMRLSPLDPLMFSMQAVTAIGHFFAGRYSDAALWAEKAVREQPSLITLRVAAASYASAGRSEDAHQAIARALQFDPDMCVSNLKDRLMQFRPEHFAKYADALRKAGLPE</sequence>
<dbReference type="Pfam" id="PF00211">
    <property type="entry name" value="Guanylate_cyc"/>
    <property type="match status" value="1"/>
</dbReference>
<organism evidence="2 3">
    <name type="scientific">Bradyrhizobium algeriense</name>
    <dbReference type="NCBI Taxonomy" id="634784"/>
    <lineage>
        <taxon>Bacteria</taxon>
        <taxon>Pseudomonadati</taxon>
        <taxon>Pseudomonadota</taxon>
        <taxon>Alphaproteobacteria</taxon>
        <taxon>Hyphomicrobiales</taxon>
        <taxon>Nitrobacteraceae</taxon>
        <taxon>Bradyrhizobium</taxon>
    </lineage>
</organism>
<dbReference type="PANTHER" id="PTHR43081:SF19">
    <property type="entry name" value="PH-SENSITIVE ADENYLATE CYCLASE RV1264"/>
    <property type="match status" value="1"/>
</dbReference>
<reference evidence="2 3" key="1">
    <citation type="submission" date="2024-02" db="EMBL/GenBank/DDBJ databases">
        <title>Adaptive strategies in a cosmopolitan and abundant soil bacterium.</title>
        <authorList>
            <person name="Carini P."/>
        </authorList>
    </citation>
    <scope>NUCLEOTIDE SEQUENCE [LARGE SCALE GENOMIC DNA]</scope>
    <source>
        <strain evidence="2 3">AZCC 1608</strain>
    </source>
</reference>